<organism evidence="2 3">
    <name type="scientific">Nocardia wallacei</name>
    <dbReference type="NCBI Taxonomy" id="480035"/>
    <lineage>
        <taxon>Bacteria</taxon>
        <taxon>Bacillati</taxon>
        <taxon>Actinomycetota</taxon>
        <taxon>Actinomycetes</taxon>
        <taxon>Mycobacteriales</taxon>
        <taxon>Nocardiaceae</taxon>
        <taxon>Nocardia</taxon>
    </lineage>
</organism>
<evidence type="ECO:0000313" key="3">
    <source>
        <dbReference type="Proteomes" id="UP000516173"/>
    </source>
</evidence>
<sequence length="307" mass="34502">MTRPAEQSPIRRRTGPRQLGTLRERLSRRDLAALEDVEQFCLLTTRQLQRLHFAEGHSSIGAATRACTRVLGRLAADGLIVALNDQKRRKGGTRRGSDQLVWQLASRGDLLLRHLRSGGHRKRYTAPSREFIQHTLAVSELGVVLREAAMRGDIELVNLAVEGAAHQYYVGRQGTRAALKPDLHAITAGVEYEHHWFIELDRGTERGPHLRRKLDAYTRYFNSGRYQTEHGLFPSVLWVVPDIRRGQQLARLIEATESIRTELFQVCTCDGFLEEIITRTVGNEEASPHEMRAAVADGGTEGGDDGR</sequence>
<gene>
    <name evidence="2" type="ORF">NWFMUON74_56330</name>
</gene>
<evidence type="ECO:0008006" key="4">
    <source>
        <dbReference type="Google" id="ProtNLM"/>
    </source>
</evidence>
<dbReference type="RefSeq" id="WP_187684706.1">
    <property type="nucleotide sequence ID" value="NZ_AP023396.1"/>
</dbReference>
<dbReference type="Pfam" id="PF13814">
    <property type="entry name" value="Replic_Relax"/>
    <property type="match status" value="1"/>
</dbReference>
<dbReference type="InterPro" id="IPR025855">
    <property type="entry name" value="Replic_Relax"/>
</dbReference>
<dbReference type="EMBL" id="AP023396">
    <property type="protein sequence ID" value="BCK57861.1"/>
    <property type="molecule type" value="Genomic_DNA"/>
</dbReference>
<feature type="region of interest" description="Disordered" evidence="1">
    <location>
        <begin position="284"/>
        <end position="307"/>
    </location>
</feature>
<keyword evidence="3" id="KW-1185">Reference proteome</keyword>
<name>A0A7G1KSI7_9NOCA</name>
<dbReference type="Proteomes" id="UP000516173">
    <property type="component" value="Chromosome"/>
</dbReference>
<proteinExistence type="predicted"/>
<evidence type="ECO:0000256" key="1">
    <source>
        <dbReference type="SAM" id="MobiDB-lite"/>
    </source>
</evidence>
<reference evidence="2 3" key="1">
    <citation type="submission" date="2020-08" db="EMBL/GenBank/DDBJ databases">
        <title>Genome Sequencing of Nocardia wallacei strain FMUON74 and assembly.</title>
        <authorList>
            <person name="Toyokawa M."/>
            <person name="Uesaka K."/>
        </authorList>
    </citation>
    <scope>NUCLEOTIDE SEQUENCE [LARGE SCALE GENOMIC DNA]</scope>
    <source>
        <strain evidence="2 3">FMUON74</strain>
    </source>
</reference>
<protein>
    <recommendedName>
        <fullName evidence="4">Replication-relaxation</fullName>
    </recommendedName>
</protein>
<dbReference type="AlphaFoldDB" id="A0A7G1KSI7"/>
<dbReference type="GeneID" id="80350070"/>
<evidence type="ECO:0000313" key="2">
    <source>
        <dbReference type="EMBL" id="BCK57861.1"/>
    </source>
</evidence>
<dbReference type="KEGG" id="nwl:NWFMUON74_56330"/>
<accession>A0A7G1KSI7</accession>